<dbReference type="AlphaFoldDB" id="A0A6J4VEB3"/>
<sequence length="441" mass="46692">MANDPPEIAVSLAWHLGKLPASFTTTDGRRVEVIHRGTWSHGLGPDFADAMLLFDRREVRTGAVEIHTASRGWSDHDHHLDPRYTSVELHVVLRDDGSVARRADGAVVPVVVVDRRLLDDLDLTGWTASAWTSFGGTVCAADLAESDPSALRTALFRLGDVRLAARGAGLEARLTSLPPAEVLWGEVLDGLGFSANREPMRALARALPIALMEERLTLEPPTARLPLARGLLFGAAGFLPLSPTDAALAGLEPSSAALAEEAWRRAGSAWFGREIEPTAWTRARVRPANHPAARLAAGATLVVNALPRGGLLSALLDPLHHRGDLLAQLADLASPPGIGADRASDIVASGLIPFALALGEQSGDRALVDAASSAWERLPGSGANAVTRRALRQVSGDRPLGRLGARGLQGLQHLDAALCGPRRCYECPIAHAVVRHGGTIL</sequence>
<organism evidence="1">
    <name type="scientific">uncultured Thermomicrobiales bacterium</name>
    <dbReference type="NCBI Taxonomy" id="1645740"/>
    <lineage>
        <taxon>Bacteria</taxon>
        <taxon>Pseudomonadati</taxon>
        <taxon>Thermomicrobiota</taxon>
        <taxon>Thermomicrobia</taxon>
        <taxon>Thermomicrobiales</taxon>
        <taxon>environmental samples</taxon>
    </lineage>
</organism>
<dbReference type="EMBL" id="CADCWF010000308">
    <property type="protein sequence ID" value="CAA9576747.1"/>
    <property type="molecule type" value="Genomic_DNA"/>
</dbReference>
<proteinExistence type="predicted"/>
<dbReference type="InterPro" id="IPR021272">
    <property type="entry name" value="DUF2851"/>
</dbReference>
<name>A0A6J4VEB3_9BACT</name>
<evidence type="ECO:0008006" key="2">
    <source>
        <dbReference type="Google" id="ProtNLM"/>
    </source>
</evidence>
<reference evidence="1" key="1">
    <citation type="submission" date="2020-02" db="EMBL/GenBank/DDBJ databases">
        <authorList>
            <person name="Meier V. D."/>
        </authorList>
    </citation>
    <scope>NUCLEOTIDE SEQUENCE</scope>
    <source>
        <strain evidence="1">AVDCRST_MAG59</strain>
    </source>
</reference>
<evidence type="ECO:0000313" key="1">
    <source>
        <dbReference type="EMBL" id="CAA9576747.1"/>
    </source>
</evidence>
<dbReference type="Pfam" id="PF11013">
    <property type="entry name" value="DUF2851"/>
    <property type="match status" value="1"/>
</dbReference>
<gene>
    <name evidence="1" type="ORF">AVDCRST_MAG59-4215</name>
</gene>
<accession>A0A6J4VEB3</accession>
<protein>
    <recommendedName>
        <fullName evidence="2">DUF2851 domain-containing protein</fullName>
    </recommendedName>
</protein>